<organism evidence="3">
    <name type="scientific">Alexandrium monilatum</name>
    <dbReference type="NCBI Taxonomy" id="311494"/>
    <lineage>
        <taxon>Eukaryota</taxon>
        <taxon>Sar</taxon>
        <taxon>Alveolata</taxon>
        <taxon>Dinophyceae</taxon>
        <taxon>Gonyaulacales</taxon>
        <taxon>Pyrocystaceae</taxon>
        <taxon>Alexandrium</taxon>
    </lineage>
</organism>
<keyword evidence="2" id="KW-0732">Signal</keyword>
<protein>
    <recommendedName>
        <fullName evidence="4">Cellulase</fullName>
    </recommendedName>
</protein>
<dbReference type="AlphaFoldDB" id="A0A7S4VNI5"/>
<keyword evidence="1" id="KW-1133">Transmembrane helix</keyword>
<gene>
    <name evidence="3" type="ORF">AMON00008_LOCUS25655</name>
</gene>
<feature type="transmembrane region" description="Helical" evidence="1">
    <location>
        <begin position="168"/>
        <end position="189"/>
    </location>
</feature>
<name>A0A7S4VNI5_9DINO</name>
<evidence type="ECO:0000313" key="3">
    <source>
        <dbReference type="EMBL" id="CAE4593927.1"/>
    </source>
</evidence>
<feature type="chain" id="PRO_5031437490" description="Cellulase" evidence="2">
    <location>
        <begin position="23"/>
        <end position="211"/>
    </location>
</feature>
<sequence>MAGKVLALAAALQATWMRVAEANIAACPGEGDRYGDHRCNHDPTHRFCAQLLDGDGQPLSWGPKGDFWEITGQKAFQWDDTIRENNGDSWCICMWAAARLISEAGCDNVHLRCEASDIDYILQQYTDGGVDLEPAKNCLQQKCPSSGVVQENDATAPRLEAGPRSTGLVRFTAPAAVLTSLTAAGVLLWRMRASSASRCAEGADVAMAGIE</sequence>
<keyword evidence="1" id="KW-0812">Transmembrane</keyword>
<accession>A0A7S4VNI5</accession>
<keyword evidence="1" id="KW-0472">Membrane</keyword>
<reference evidence="3" key="1">
    <citation type="submission" date="2021-01" db="EMBL/GenBank/DDBJ databases">
        <authorList>
            <person name="Corre E."/>
            <person name="Pelletier E."/>
            <person name="Niang G."/>
            <person name="Scheremetjew M."/>
            <person name="Finn R."/>
            <person name="Kale V."/>
            <person name="Holt S."/>
            <person name="Cochrane G."/>
            <person name="Meng A."/>
            <person name="Brown T."/>
            <person name="Cohen L."/>
        </authorList>
    </citation>
    <scope>NUCLEOTIDE SEQUENCE</scope>
    <source>
        <strain evidence="3">CCMP3105</strain>
    </source>
</reference>
<evidence type="ECO:0000256" key="2">
    <source>
        <dbReference type="SAM" id="SignalP"/>
    </source>
</evidence>
<feature type="signal peptide" evidence="2">
    <location>
        <begin position="1"/>
        <end position="22"/>
    </location>
</feature>
<dbReference type="EMBL" id="HBNR01037220">
    <property type="protein sequence ID" value="CAE4593927.1"/>
    <property type="molecule type" value="Transcribed_RNA"/>
</dbReference>
<evidence type="ECO:0000256" key="1">
    <source>
        <dbReference type="SAM" id="Phobius"/>
    </source>
</evidence>
<proteinExistence type="predicted"/>
<evidence type="ECO:0008006" key="4">
    <source>
        <dbReference type="Google" id="ProtNLM"/>
    </source>
</evidence>